<feature type="transmembrane region" description="Helical" evidence="6">
    <location>
        <begin position="108"/>
        <end position="128"/>
    </location>
</feature>
<gene>
    <name evidence="8" type="ORF">QTG54_001750</name>
</gene>
<dbReference type="PANTHER" id="PTHR16172:SF41">
    <property type="entry name" value="MAJOR FACILITATOR SUPERFAMILY DOMAIN-CONTAINING PROTEIN 6-LIKE"/>
    <property type="match status" value="1"/>
</dbReference>
<evidence type="ECO:0000259" key="7">
    <source>
        <dbReference type="Pfam" id="PF12832"/>
    </source>
</evidence>
<feature type="transmembrane region" description="Helical" evidence="6">
    <location>
        <begin position="134"/>
        <end position="157"/>
    </location>
</feature>
<name>A0AAD8YM33_9STRA</name>
<comment type="caution">
    <text evidence="8">The sequence shown here is derived from an EMBL/GenBank/DDBJ whole genome shotgun (WGS) entry which is preliminary data.</text>
</comment>
<evidence type="ECO:0000256" key="5">
    <source>
        <dbReference type="ARBA" id="ARBA00023136"/>
    </source>
</evidence>
<evidence type="ECO:0000313" key="9">
    <source>
        <dbReference type="Proteomes" id="UP001224775"/>
    </source>
</evidence>
<dbReference type="SUPFAM" id="SSF103473">
    <property type="entry name" value="MFS general substrate transporter"/>
    <property type="match status" value="1"/>
</dbReference>
<comment type="similarity">
    <text evidence="2">Belongs to the major facilitator superfamily. MFSD6 family.</text>
</comment>
<dbReference type="PANTHER" id="PTHR16172">
    <property type="entry name" value="MAJOR FACILITATOR SUPERFAMILY DOMAIN-CONTAINING PROTEIN 6-LIKE"/>
    <property type="match status" value="1"/>
</dbReference>
<dbReference type="EMBL" id="JATAAI010000002">
    <property type="protein sequence ID" value="KAK1747787.1"/>
    <property type="molecule type" value="Genomic_DNA"/>
</dbReference>
<dbReference type="Pfam" id="PF12832">
    <property type="entry name" value="MFS_1_like"/>
    <property type="match status" value="1"/>
</dbReference>
<evidence type="ECO:0000256" key="6">
    <source>
        <dbReference type="SAM" id="Phobius"/>
    </source>
</evidence>
<evidence type="ECO:0000313" key="8">
    <source>
        <dbReference type="EMBL" id="KAK1747787.1"/>
    </source>
</evidence>
<accession>A0AAD8YM33</accession>
<keyword evidence="9" id="KW-1185">Reference proteome</keyword>
<dbReference type="InterPro" id="IPR024989">
    <property type="entry name" value="MFS_assoc_dom"/>
</dbReference>
<keyword evidence="3 6" id="KW-0812">Transmembrane</keyword>
<feature type="transmembrane region" description="Helical" evidence="6">
    <location>
        <begin position="48"/>
        <end position="68"/>
    </location>
</feature>
<dbReference type="InterPro" id="IPR036259">
    <property type="entry name" value="MFS_trans_sf"/>
</dbReference>
<evidence type="ECO:0000256" key="2">
    <source>
        <dbReference type="ARBA" id="ARBA00005241"/>
    </source>
</evidence>
<feature type="domain" description="Major facilitator superfamily associated" evidence="7">
    <location>
        <begin position="45"/>
        <end position="429"/>
    </location>
</feature>
<evidence type="ECO:0000256" key="4">
    <source>
        <dbReference type="ARBA" id="ARBA00022989"/>
    </source>
</evidence>
<proteinExistence type="inferred from homology"/>
<dbReference type="InterPro" id="IPR051717">
    <property type="entry name" value="MFS_MFSD6"/>
</dbReference>
<evidence type="ECO:0000256" key="1">
    <source>
        <dbReference type="ARBA" id="ARBA00004141"/>
    </source>
</evidence>
<protein>
    <submittedName>
        <fullName evidence="8">MFS transporter</fullName>
    </submittedName>
</protein>
<reference evidence="8" key="1">
    <citation type="submission" date="2023-06" db="EMBL/GenBank/DDBJ databases">
        <title>Survivors Of The Sea: Transcriptome response of Skeletonema marinoi to long-term dormancy.</title>
        <authorList>
            <person name="Pinder M.I.M."/>
            <person name="Kourtchenko O."/>
            <person name="Robertson E.K."/>
            <person name="Larsson T."/>
            <person name="Maumus F."/>
            <person name="Osuna-Cruz C.M."/>
            <person name="Vancaester E."/>
            <person name="Stenow R."/>
            <person name="Vandepoele K."/>
            <person name="Ploug H."/>
            <person name="Bruchert V."/>
            <person name="Godhe A."/>
            <person name="Topel M."/>
        </authorList>
    </citation>
    <scope>NUCLEOTIDE SEQUENCE</scope>
    <source>
        <strain evidence="8">R05AC</strain>
    </source>
</reference>
<sequence length="455" mass="49548">MCCPVAAKQTGRADTADMLTKRAAHQANNASETTMETTKQSSLHKIRLLYFFFRFSTGSLIPFMPLFMSSCGFTHEEIGRLQAIRPIVTMVSAPFWGALSDRTGKKKLILISTFLISAICRLSCAFFKDDMQQFAVALCLTSVFYAAVTCLLDSIVVSSLNSKERLNFGKLRLWGELGNGISSTLMMNVCSNEAYGFEHLFVVHGITAAVAVVFMILCTPSNQYNQNQAKQMTKANGSCNNDIIDWRRSLLDVFTNAEIASILGAVAVTGCSISVLENFSYINIKSLYKAHGQENVLGQEISMYRVFHTCGGMLTWYYSGTWQKKLGPNGVIIASLCCVPLIFFLYAGVGDGLDVRTKIGFAMAEATRSAIFAAMWSSATIRVNMICPPHMTAVLQAIMDASYRGVGSTVGAYVGGFLCKKIGIANTFTLIGKGFVSLLCGALFLSSQVKSNAPK</sequence>
<dbReference type="AlphaFoldDB" id="A0AAD8YM33"/>
<keyword evidence="5 6" id="KW-0472">Membrane</keyword>
<dbReference type="Proteomes" id="UP001224775">
    <property type="component" value="Unassembled WGS sequence"/>
</dbReference>
<feature type="transmembrane region" description="Helical" evidence="6">
    <location>
        <begin position="331"/>
        <end position="349"/>
    </location>
</feature>
<evidence type="ECO:0000256" key="3">
    <source>
        <dbReference type="ARBA" id="ARBA00022692"/>
    </source>
</evidence>
<dbReference type="Gene3D" id="1.20.1250.20">
    <property type="entry name" value="MFS general substrate transporter like domains"/>
    <property type="match status" value="2"/>
</dbReference>
<comment type="subcellular location">
    <subcellularLocation>
        <location evidence="1">Membrane</location>
        <topology evidence="1">Multi-pass membrane protein</topology>
    </subcellularLocation>
</comment>
<feature type="transmembrane region" description="Helical" evidence="6">
    <location>
        <begin position="195"/>
        <end position="217"/>
    </location>
</feature>
<dbReference type="GO" id="GO:0016020">
    <property type="term" value="C:membrane"/>
    <property type="evidence" value="ECO:0007669"/>
    <property type="project" value="UniProtKB-SubCell"/>
</dbReference>
<keyword evidence="4 6" id="KW-1133">Transmembrane helix</keyword>
<organism evidence="8 9">
    <name type="scientific">Skeletonema marinoi</name>
    <dbReference type="NCBI Taxonomy" id="267567"/>
    <lineage>
        <taxon>Eukaryota</taxon>
        <taxon>Sar</taxon>
        <taxon>Stramenopiles</taxon>
        <taxon>Ochrophyta</taxon>
        <taxon>Bacillariophyta</taxon>
        <taxon>Coscinodiscophyceae</taxon>
        <taxon>Thalassiosirophycidae</taxon>
        <taxon>Thalassiosirales</taxon>
        <taxon>Skeletonemataceae</taxon>
        <taxon>Skeletonema</taxon>
        <taxon>Skeletonema marinoi-dohrnii complex</taxon>
    </lineage>
</organism>